<dbReference type="GO" id="GO:0004601">
    <property type="term" value="F:peroxidase activity"/>
    <property type="evidence" value="ECO:0007669"/>
    <property type="project" value="UniProtKB-KW"/>
</dbReference>
<dbReference type="Pfam" id="PF02627">
    <property type="entry name" value="CMD"/>
    <property type="match status" value="2"/>
</dbReference>
<dbReference type="Gene3D" id="1.20.1290.10">
    <property type="entry name" value="AhpD-like"/>
    <property type="match status" value="1"/>
</dbReference>
<accession>A0ABR6MEM6</accession>
<keyword evidence="3" id="KW-1185">Reference proteome</keyword>
<dbReference type="SUPFAM" id="SSF69118">
    <property type="entry name" value="AhpD-like"/>
    <property type="match status" value="1"/>
</dbReference>
<dbReference type="InterPro" id="IPR004675">
    <property type="entry name" value="AhpD_core"/>
</dbReference>
<feature type="domain" description="Carboxymuconolactone decarboxylase-like" evidence="1">
    <location>
        <begin position="94"/>
        <end position="167"/>
    </location>
</feature>
<evidence type="ECO:0000259" key="1">
    <source>
        <dbReference type="Pfam" id="PF02627"/>
    </source>
</evidence>
<sequence>MTGPARTGERDVIAHIDLGPDEKAYPGIQGPLRFRPETARPLGELAEVLLRAPHPTLTPGERELIAAYVSGLNDCDFCCSSHAAFAAAQLPTGMEFVDQVRADVATAPVDAKLRALLHIAAAVRRSGREVTTELVEAARAEGATDLEIHDTVLIAAAFCMFNRYVDGLGTWTPQDPEAYARAADHLVANGYLAI</sequence>
<dbReference type="InterPro" id="IPR029032">
    <property type="entry name" value="AhpD-like"/>
</dbReference>
<keyword evidence="2" id="KW-0575">Peroxidase</keyword>
<comment type="caution">
    <text evidence="2">The sequence shown here is derived from an EMBL/GenBank/DDBJ whole genome shotgun (WGS) entry which is preliminary data.</text>
</comment>
<feature type="domain" description="Carboxymuconolactone decarboxylase-like" evidence="1">
    <location>
        <begin position="36"/>
        <end position="87"/>
    </location>
</feature>
<gene>
    <name evidence="2" type="ORF">FHU28_003668</name>
</gene>
<protein>
    <submittedName>
        <fullName evidence="2">Peroxidase-related enzyme</fullName>
    </submittedName>
</protein>
<dbReference type="PANTHER" id="PTHR35446:SF2">
    <property type="entry name" value="CARBOXYMUCONOLACTONE DECARBOXYLASE-LIKE DOMAIN-CONTAINING PROTEIN"/>
    <property type="match status" value="1"/>
</dbReference>
<organism evidence="2 3">
    <name type="scientific">Micromonospora echinospora</name>
    <name type="common">Micromonospora purpurea</name>
    <dbReference type="NCBI Taxonomy" id="1877"/>
    <lineage>
        <taxon>Bacteria</taxon>
        <taxon>Bacillati</taxon>
        <taxon>Actinomycetota</taxon>
        <taxon>Actinomycetes</taxon>
        <taxon>Micromonosporales</taxon>
        <taxon>Micromonosporaceae</taxon>
        <taxon>Micromonospora</taxon>
    </lineage>
</organism>
<dbReference type="Proteomes" id="UP000618986">
    <property type="component" value="Unassembled WGS sequence"/>
</dbReference>
<evidence type="ECO:0000313" key="2">
    <source>
        <dbReference type="EMBL" id="MBB5113829.1"/>
    </source>
</evidence>
<dbReference type="EMBL" id="JACHJC010000001">
    <property type="protein sequence ID" value="MBB5113829.1"/>
    <property type="molecule type" value="Genomic_DNA"/>
</dbReference>
<dbReference type="NCBIfam" id="TIGR00778">
    <property type="entry name" value="ahpD_dom"/>
    <property type="match status" value="1"/>
</dbReference>
<evidence type="ECO:0000313" key="3">
    <source>
        <dbReference type="Proteomes" id="UP000618986"/>
    </source>
</evidence>
<name>A0ABR6MEM6_MICEC</name>
<keyword evidence="2" id="KW-0560">Oxidoreductase</keyword>
<dbReference type="InterPro" id="IPR003779">
    <property type="entry name" value="CMD-like"/>
</dbReference>
<dbReference type="PANTHER" id="PTHR35446">
    <property type="entry name" value="SI:CH211-175M2.5"/>
    <property type="match status" value="1"/>
</dbReference>
<reference evidence="2 3" key="1">
    <citation type="submission" date="2020-08" db="EMBL/GenBank/DDBJ databases">
        <title>Sequencing the genomes of 1000 actinobacteria strains.</title>
        <authorList>
            <person name="Klenk H.-P."/>
        </authorList>
    </citation>
    <scope>NUCLEOTIDE SEQUENCE [LARGE SCALE GENOMIC DNA]</scope>
    <source>
        <strain evidence="2 3">DSM 43036</strain>
    </source>
</reference>
<proteinExistence type="predicted"/>